<reference evidence="9" key="1">
    <citation type="submission" date="2025-05" db="UniProtKB">
        <authorList>
            <consortium name="RefSeq"/>
        </authorList>
    </citation>
    <scope>NUCLEOTIDE SEQUENCE [LARGE SCALE GENOMIC DNA]</scope>
    <source>
        <strain evidence="9">14028-0561.14</strain>
    </source>
</reference>
<protein>
    <submittedName>
        <fullName evidence="10">Equilibrative nucleoside transporter 1</fullName>
    </submittedName>
</protein>
<dbReference type="AlphaFoldDB" id="A0A6P4JED6"/>
<sequence>MRDSKSEKSPFISGQPAPVTLNPSWESKLPPHDSSNGKGSVAGSAIAKLGRLEPKDKFLIVFFIFMLHGLGTLMPWNMFITAKSYFEDFKFGANNTVPTEINYRTNFMQNMGFASQIPNVLFNWLNIFVNFGGDLTSRIVYSIIIEMVILLVTIVLAMLDSSEWPGTFFWITMVCIVLLNICNGIYQNTIYGIVASLPIKYTGAVVLGSNICGCFTTLMSILCALIFDSKRTAAIYYFVTAILVLLLCFDSYFALPLNKFFRHYESISRSSEKKTDSKQQLNVPYWAIFKKASPQLFNIFFTFFVSLSVFPAIQSSVHRSDPDFIVSDNYYVLITCFLTFNVCAMLGSLTTSWIQWPGPRFLWVPVVLRVVFIPLFVFCNYAPPDTIRSLAVYIDNDWIYWGIGILMAYSSGYLSSLGMMYAPQTVHTKYQTTAGMYAAAMLITGIFSGVMFSYLGPWFVV</sequence>
<dbReference type="SUPFAM" id="SSF103473">
    <property type="entry name" value="MFS general substrate transporter"/>
    <property type="match status" value="1"/>
</dbReference>
<feature type="transmembrane region" description="Helical" evidence="8">
    <location>
        <begin position="233"/>
        <end position="255"/>
    </location>
</feature>
<keyword evidence="5 8" id="KW-1133">Transmembrane helix</keyword>
<dbReference type="GO" id="GO:0005886">
    <property type="term" value="C:plasma membrane"/>
    <property type="evidence" value="ECO:0007669"/>
    <property type="project" value="TreeGrafter"/>
</dbReference>
<feature type="transmembrane region" description="Helical" evidence="8">
    <location>
        <begin position="434"/>
        <end position="455"/>
    </location>
</feature>
<gene>
    <name evidence="10" type="primary">Ent2</name>
</gene>
<dbReference type="PANTHER" id="PTHR10332:SF80">
    <property type="entry name" value="EQUILIBRATIVE NUCLEOSIDE TRANSPORTER 2, ISOFORM A"/>
    <property type="match status" value="1"/>
</dbReference>
<feature type="transmembrane region" description="Helical" evidence="8">
    <location>
        <begin position="296"/>
        <end position="317"/>
    </location>
</feature>
<proteinExistence type="inferred from homology"/>
<evidence type="ECO:0000256" key="8">
    <source>
        <dbReference type="SAM" id="Phobius"/>
    </source>
</evidence>
<evidence type="ECO:0000256" key="7">
    <source>
        <dbReference type="SAM" id="MobiDB-lite"/>
    </source>
</evidence>
<dbReference type="PANTHER" id="PTHR10332">
    <property type="entry name" value="EQUILIBRATIVE NUCLEOSIDE TRANSPORTER"/>
    <property type="match status" value="1"/>
</dbReference>
<feature type="transmembrane region" description="Helical" evidence="8">
    <location>
        <begin position="398"/>
        <end position="422"/>
    </location>
</feature>
<dbReference type="GO" id="GO:0005337">
    <property type="term" value="F:nucleoside transmembrane transporter activity"/>
    <property type="evidence" value="ECO:0007669"/>
    <property type="project" value="InterPro"/>
</dbReference>
<dbReference type="PIRSF" id="PIRSF016379">
    <property type="entry name" value="ENT"/>
    <property type="match status" value="1"/>
</dbReference>
<keyword evidence="6 8" id="KW-0472">Membrane</keyword>
<keyword evidence="4 8" id="KW-0812">Transmembrane</keyword>
<feature type="transmembrane region" description="Helical" evidence="8">
    <location>
        <begin position="113"/>
        <end position="132"/>
    </location>
</feature>
<reference evidence="10" key="2">
    <citation type="submission" date="2025-08" db="UniProtKB">
        <authorList>
            <consortium name="RefSeq"/>
        </authorList>
    </citation>
    <scope>IDENTIFICATION</scope>
    <source>
        <strain evidence="10">14028-0561.14</strain>
        <tissue evidence="10">Whole fly</tissue>
    </source>
</reference>
<dbReference type="RefSeq" id="XP_017033866.1">
    <property type="nucleotide sequence ID" value="XM_017178377.3"/>
</dbReference>
<keyword evidence="9" id="KW-1185">Reference proteome</keyword>
<evidence type="ECO:0000256" key="4">
    <source>
        <dbReference type="ARBA" id="ARBA00022692"/>
    </source>
</evidence>
<name>A0A6P4JED6_DROKI</name>
<feature type="transmembrane region" description="Helical" evidence="8">
    <location>
        <begin position="207"/>
        <end position="227"/>
    </location>
</feature>
<dbReference type="InterPro" id="IPR002259">
    <property type="entry name" value="Eqnu_transpt"/>
</dbReference>
<dbReference type="Pfam" id="PF01733">
    <property type="entry name" value="Nucleoside_tran"/>
    <property type="match status" value="1"/>
</dbReference>
<dbReference type="Proteomes" id="UP001652661">
    <property type="component" value="Chromosome 2L"/>
</dbReference>
<feature type="region of interest" description="Disordered" evidence="7">
    <location>
        <begin position="1"/>
        <end position="39"/>
    </location>
</feature>
<evidence type="ECO:0000256" key="6">
    <source>
        <dbReference type="ARBA" id="ARBA00023136"/>
    </source>
</evidence>
<feature type="transmembrane region" description="Helical" evidence="8">
    <location>
        <begin position="58"/>
        <end position="79"/>
    </location>
</feature>
<dbReference type="OrthoDB" id="1856718at2759"/>
<feature type="transmembrane region" description="Helical" evidence="8">
    <location>
        <begin position="361"/>
        <end position="378"/>
    </location>
</feature>
<dbReference type="InterPro" id="IPR036259">
    <property type="entry name" value="MFS_trans_sf"/>
</dbReference>
<evidence type="ECO:0000313" key="10">
    <source>
        <dbReference type="RefSeq" id="XP_017033866.1"/>
    </source>
</evidence>
<organism evidence="9 10">
    <name type="scientific">Drosophila kikkawai</name>
    <name type="common">Fruit fly</name>
    <dbReference type="NCBI Taxonomy" id="30033"/>
    <lineage>
        <taxon>Eukaryota</taxon>
        <taxon>Metazoa</taxon>
        <taxon>Ecdysozoa</taxon>
        <taxon>Arthropoda</taxon>
        <taxon>Hexapoda</taxon>
        <taxon>Insecta</taxon>
        <taxon>Pterygota</taxon>
        <taxon>Neoptera</taxon>
        <taxon>Endopterygota</taxon>
        <taxon>Diptera</taxon>
        <taxon>Brachycera</taxon>
        <taxon>Muscomorpha</taxon>
        <taxon>Ephydroidea</taxon>
        <taxon>Drosophilidae</taxon>
        <taxon>Drosophila</taxon>
        <taxon>Sophophora</taxon>
    </lineage>
</organism>
<feature type="transmembrane region" description="Helical" evidence="8">
    <location>
        <begin position="139"/>
        <end position="159"/>
    </location>
</feature>
<evidence type="ECO:0000313" key="9">
    <source>
        <dbReference type="Proteomes" id="UP001652661"/>
    </source>
</evidence>
<feature type="transmembrane region" description="Helical" evidence="8">
    <location>
        <begin position="165"/>
        <end position="186"/>
    </location>
</feature>
<dbReference type="PRINTS" id="PR01130">
    <property type="entry name" value="DERENTRNSPRT"/>
</dbReference>
<feature type="transmembrane region" description="Helical" evidence="8">
    <location>
        <begin position="329"/>
        <end position="349"/>
    </location>
</feature>
<comment type="subcellular location">
    <subcellularLocation>
        <location evidence="1">Membrane</location>
        <topology evidence="1">Multi-pass membrane protein</topology>
    </subcellularLocation>
</comment>
<evidence type="ECO:0000256" key="3">
    <source>
        <dbReference type="ARBA" id="ARBA00022448"/>
    </source>
</evidence>
<evidence type="ECO:0000256" key="1">
    <source>
        <dbReference type="ARBA" id="ARBA00004141"/>
    </source>
</evidence>
<comment type="similarity">
    <text evidence="2">Belongs to the SLC29A/ENT transporter (TC 2.A.57) family.</text>
</comment>
<evidence type="ECO:0000256" key="5">
    <source>
        <dbReference type="ARBA" id="ARBA00022989"/>
    </source>
</evidence>
<keyword evidence="3" id="KW-0813">Transport</keyword>
<accession>A0A6P4JED6</accession>
<dbReference type="OMA" id="WVYWGIA"/>
<evidence type="ECO:0000256" key="2">
    <source>
        <dbReference type="ARBA" id="ARBA00007965"/>
    </source>
</evidence>